<evidence type="ECO:0000256" key="8">
    <source>
        <dbReference type="SAM" id="Phobius"/>
    </source>
</evidence>
<dbReference type="Gene3D" id="3.30.460.20">
    <property type="entry name" value="CorA soluble domain-like"/>
    <property type="match status" value="1"/>
</dbReference>
<dbReference type="SUPFAM" id="SSF144083">
    <property type="entry name" value="Magnesium transport protein CorA, transmembrane region"/>
    <property type="match status" value="1"/>
</dbReference>
<dbReference type="Pfam" id="PF01544">
    <property type="entry name" value="CorA"/>
    <property type="match status" value="1"/>
</dbReference>
<dbReference type="SUPFAM" id="SSF143865">
    <property type="entry name" value="CorA soluble domain-like"/>
    <property type="match status" value="1"/>
</dbReference>
<evidence type="ECO:0000256" key="3">
    <source>
        <dbReference type="ARBA" id="ARBA00022448"/>
    </source>
</evidence>
<comment type="caution">
    <text evidence="9">The sequence shown here is derived from an EMBL/GenBank/DDBJ whole genome shotgun (WGS) entry which is preliminary data.</text>
</comment>
<evidence type="ECO:0000256" key="1">
    <source>
        <dbReference type="ARBA" id="ARBA00004651"/>
    </source>
</evidence>
<evidence type="ECO:0000256" key="7">
    <source>
        <dbReference type="ARBA" id="ARBA00023136"/>
    </source>
</evidence>
<keyword evidence="3" id="KW-0813">Transport</keyword>
<keyword evidence="4" id="KW-1003">Cell membrane</keyword>
<evidence type="ECO:0000256" key="5">
    <source>
        <dbReference type="ARBA" id="ARBA00022692"/>
    </source>
</evidence>
<dbReference type="GO" id="GO:0050897">
    <property type="term" value="F:cobalt ion binding"/>
    <property type="evidence" value="ECO:0007669"/>
    <property type="project" value="TreeGrafter"/>
</dbReference>
<gene>
    <name evidence="9" type="ORF">A3A40_02045</name>
</gene>
<evidence type="ECO:0000313" key="9">
    <source>
        <dbReference type="EMBL" id="OGG73647.1"/>
    </source>
</evidence>
<evidence type="ECO:0000256" key="4">
    <source>
        <dbReference type="ARBA" id="ARBA00022475"/>
    </source>
</evidence>
<sequence>MLSRQKYGELTWIDLESPTNREVRDIADEFGLIPLVAEELLLPSTKPRVDFYDTYTYIILHFPVFQHSHTIFEQEIDFVIGRNFLITTHYAAIEPIHKFSKIFEVNSILGKSAVAEHAGFIFFNMLKKLYHDVESQVDHSKQDLLHIEEGIFDGHEVKMVKAISRVARDLLNMRQTIEPHREVLKTLEAEGNRFFGDPFIPYLRTLANEYYRVHNQITRLTDFLHELRETNNSLLSTKENETMRVLTIMALLTFPLSLMVAILQIDTVHNPIRGLPGDFWIILGAVVVTGSGMIVYFKHRKWL</sequence>
<keyword evidence="5 8" id="KW-0812">Transmembrane</keyword>
<dbReference type="EMBL" id="MFMA01000049">
    <property type="protein sequence ID" value="OGG73647.1"/>
    <property type="molecule type" value="Genomic_DNA"/>
</dbReference>
<dbReference type="InterPro" id="IPR002523">
    <property type="entry name" value="MgTranspt_CorA/ZnTranspt_ZntB"/>
</dbReference>
<dbReference type="InterPro" id="IPR045861">
    <property type="entry name" value="CorA_cytoplasmic_dom"/>
</dbReference>
<feature type="transmembrane region" description="Helical" evidence="8">
    <location>
        <begin position="277"/>
        <end position="297"/>
    </location>
</feature>
<keyword evidence="7 8" id="KW-0472">Membrane</keyword>
<proteinExistence type="inferred from homology"/>
<comment type="subcellular location">
    <subcellularLocation>
        <location evidence="1">Cell membrane</location>
        <topology evidence="1">Multi-pass membrane protein</topology>
    </subcellularLocation>
</comment>
<keyword evidence="6 8" id="KW-1133">Transmembrane helix</keyword>
<name>A0A1F6EJ62_9BACT</name>
<accession>A0A1F6EJ62</accession>
<dbReference type="PANTHER" id="PTHR46494:SF1">
    <property type="entry name" value="CORA FAMILY METAL ION TRANSPORTER (EUROFUNG)"/>
    <property type="match status" value="1"/>
</dbReference>
<dbReference type="PANTHER" id="PTHR46494">
    <property type="entry name" value="CORA FAMILY METAL ION TRANSPORTER (EUROFUNG)"/>
    <property type="match status" value="1"/>
</dbReference>
<comment type="similarity">
    <text evidence="2">Belongs to the CorA metal ion transporter (MIT) (TC 1.A.35) family.</text>
</comment>
<reference evidence="9 10" key="1">
    <citation type="journal article" date="2016" name="Nat. Commun.">
        <title>Thousands of microbial genomes shed light on interconnected biogeochemical processes in an aquifer system.</title>
        <authorList>
            <person name="Anantharaman K."/>
            <person name="Brown C.T."/>
            <person name="Hug L.A."/>
            <person name="Sharon I."/>
            <person name="Castelle C.J."/>
            <person name="Probst A.J."/>
            <person name="Thomas B.C."/>
            <person name="Singh A."/>
            <person name="Wilkins M.J."/>
            <person name="Karaoz U."/>
            <person name="Brodie E.L."/>
            <person name="Williams K.H."/>
            <person name="Hubbard S.S."/>
            <person name="Banfield J.F."/>
        </authorList>
    </citation>
    <scope>NUCLEOTIDE SEQUENCE [LARGE SCALE GENOMIC DNA]</scope>
</reference>
<dbReference type="GO" id="GO:0000287">
    <property type="term" value="F:magnesium ion binding"/>
    <property type="evidence" value="ECO:0007669"/>
    <property type="project" value="TreeGrafter"/>
</dbReference>
<protein>
    <recommendedName>
        <fullName evidence="11">Magnesium transport protein CorA</fullName>
    </recommendedName>
</protein>
<dbReference type="STRING" id="1798513.A3A40_02045"/>
<dbReference type="GO" id="GO:0015087">
    <property type="term" value="F:cobalt ion transmembrane transporter activity"/>
    <property type="evidence" value="ECO:0007669"/>
    <property type="project" value="TreeGrafter"/>
</dbReference>
<evidence type="ECO:0000256" key="6">
    <source>
        <dbReference type="ARBA" id="ARBA00022989"/>
    </source>
</evidence>
<dbReference type="Proteomes" id="UP000178427">
    <property type="component" value="Unassembled WGS sequence"/>
</dbReference>
<dbReference type="GO" id="GO:0005886">
    <property type="term" value="C:plasma membrane"/>
    <property type="evidence" value="ECO:0007669"/>
    <property type="project" value="UniProtKB-SubCell"/>
</dbReference>
<dbReference type="InterPro" id="IPR045863">
    <property type="entry name" value="CorA_TM1_TM2"/>
</dbReference>
<evidence type="ECO:0008006" key="11">
    <source>
        <dbReference type="Google" id="ProtNLM"/>
    </source>
</evidence>
<dbReference type="AlphaFoldDB" id="A0A1F6EJ62"/>
<organism evidence="9 10">
    <name type="scientific">Candidatus Kaiserbacteria bacterium RIFCSPLOWO2_01_FULL_54_20</name>
    <dbReference type="NCBI Taxonomy" id="1798513"/>
    <lineage>
        <taxon>Bacteria</taxon>
        <taxon>Candidatus Kaiseribacteriota</taxon>
    </lineage>
</organism>
<evidence type="ECO:0000256" key="2">
    <source>
        <dbReference type="ARBA" id="ARBA00009765"/>
    </source>
</evidence>
<feature type="transmembrane region" description="Helical" evidence="8">
    <location>
        <begin position="245"/>
        <end position="265"/>
    </location>
</feature>
<dbReference type="Gene3D" id="1.20.58.340">
    <property type="entry name" value="Magnesium transport protein CorA, transmembrane region"/>
    <property type="match status" value="2"/>
</dbReference>
<evidence type="ECO:0000313" key="10">
    <source>
        <dbReference type="Proteomes" id="UP000178427"/>
    </source>
</evidence>
<dbReference type="GO" id="GO:0015095">
    <property type="term" value="F:magnesium ion transmembrane transporter activity"/>
    <property type="evidence" value="ECO:0007669"/>
    <property type="project" value="TreeGrafter"/>
</dbReference>